<feature type="transmembrane region" description="Helical" evidence="1">
    <location>
        <begin position="270"/>
        <end position="287"/>
    </location>
</feature>
<feature type="transmembrane region" description="Helical" evidence="1">
    <location>
        <begin position="67"/>
        <end position="89"/>
    </location>
</feature>
<feature type="transmembrane region" description="Helical" evidence="1">
    <location>
        <begin position="178"/>
        <end position="202"/>
    </location>
</feature>
<evidence type="ECO:0000256" key="1">
    <source>
        <dbReference type="SAM" id="Phobius"/>
    </source>
</evidence>
<feature type="transmembrane region" description="Helical" evidence="1">
    <location>
        <begin position="214"/>
        <end position="236"/>
    </location>
</feature>
<feature type="transmembrane region" description="Helical" evidence="1">
    <location>
        <begin position="120"/>
        <end position="139"/>
    </location>
</feature>
<keyword evidence="1" id="KW-0812">Transmembrane</keyword>
<organism evidence="2 3">
    <name type="scientific">Candidatus Doriopsillibacter californiensis</name>
    <dbReference type="NCBI Taxonomy" id="2970740"/>
    <lineage>
        <taxon>Bacteria</taxon>
        <taxon>Pseudomonadati</taxon>
        <taxon>Pseudomonadota</taxon>
        <taxon>Gammaproteobacteria</taxon>
        <taxon>Candidatus Tethybacterales</taxon>
        <taxon>Candidatus Persebacteraceae</taxon>
        <taxon>Candidatus Doriopsillibacter</taxon>
    </lineage>
</organism>
<dbReference type="InterPro" id="IPR037185">
    <property type="entry name" value="EmrE-like"/>
</dbReference>
<keyword evidence="1" id="KW-0472">Membrane</keyword>
<keyword evidence="3" id="KW-1185">Reference proteome</keyword>
<evidence type="ECO:0000313" key="2">
    <source>
        <dbReference type="EMBL" id="MDM5147173.1"/>
    </source>
</evidence>
<name>A0ABT7QKD8_9GAMM</name>
<dbReference type="Proteomes" id="UP001168167">
    <property type="component" value="Unassembled WGS sequence"/>
</dbReference>
<protein>
    <recommendedName>
        <fullName evidence="4">EamA domain-containing protein</fullName>
    </recommendedName>
</protein>
<reference evidence="2" key="1">
    <citation type="submission" date="2022-08" db="EMBL/GenBank/DDBJ databases">
        <authorList>
            <person name="Dzunkova M."/>
            <person name="La Clair J."/>
            <person name="Tyml T."/>
            <person name="Doud D."/>
            <person name="Schulz F."/>
            <person name="Piquer S."/>
            <person name="Porcel Sanchis D."/>
            <person name="Osborn A."/>
            <person name="Robinson D."/>
            <person name="Louie K.B."/>
            <person name="Bowen B.P."/>
            <person name="Bowers R."/>
            <person name="Lee J."/>
            <person name="Arnau Llombart V."/>
            <person name="Diaz Villanueva W."/>
            <person name="Gosliner T."/>
            <person name="Northen T."/>
            <person name="Cheng J.-F."/>
            <person name="Burkart M.D."/>
            <person name="Woyke T."/>
        </authorList>
    </citation>
    <scope>NUCLEOTIDE SEQUENCE</scope>
    <source>
        <strain evidence="2">Df01</strain>
    </source>
</reference>
<comment type="caution">
    <text evidence="2">The sequence shown here is derived from an EMBL/GenBank/DDBJ whole genome shotgun (WGS) entry which is preliminary data.</text>
</comment>
<sequence length="288" mass="30492">MELWVPITLFAAAMQTVRTGWQKALKTDMDDYAVTWARFGFALPLAPLYLVLLVASGLALPVVNSQFFTAAAIAGVLQIIATIMLVALFSRREFAVCTAFSKTEAVQVALLGSLFFGEDLSLLGMYGVALGGIGIALMLPRGGSWQTAAIGICSGTAFALTGLFVRQAIFALGDADPLAAAAMTLAVMLLLQTLLLGIVLCFRSGAPFRRLWQARGHALAVGVSGFLGSIGWATAFALTNPAYVKTLAQVELPLAYVLGRTVFREKLRPLEIIAMSICAIAAIVVAFV</sequence>
<reference evidence="2" key="2">
    <citation type="journal article" date="2023" name="Microbiome">
        <title>Synthase-selected sorting approach identifies a beta-lactone synthase in a nudibranch symbiotic bacterium.</title>
        <authorList>
            <person name="Dzunkova M."/>
            <person name="La Clair J.J."/>
            <person name="Tyml T."/>
            <person name="Doud D."/>
            <person name="Schulz F."/>
            <person name="Piquer-Esteban S."/>
            <person name="Porcel Sanchis D."/>
            <person name="Osborn A."/>
            <person name="Robinson D."/>
            <person name="Louie K.B."/>
            <person name="Bowen B.P."/>
            <person name="Bowers R.M."/>
            <person name="Lee J."/>
            <person name="Arnau V."/>
            <person name="Diaz-Villanueva W."/>
            <person name="Stepanauskas R."/>
            <person name="Gosliner T."/>
            <person name="Date S.V."/>
            <person name="Northen T.R."/>
            <person name="Cheng J.F."/>
            <person name="Burkart M.D."/>
            <person name="Woyke T."/>
        </authorList>
    </citation>
    <scope>NUCLEOTIDE SEQUENCE</scope>
    <source>
        <strain evidence="2">Df01</strain>
    </source>
</reference>
<evidence type="ECO:0000313" key="3">
    <source>
        <dbReference type="Proteomes" id="UP001168167"/>
    </source>
</evidence>
<proteinExistence type="predicted"/>
<feature type="transmembrane region" description="Helical" evidence="1">
    <location>
        <begin position="148"/>
        <end position="172"/>
    </location>
</feature>
<keyword evidence="1" id="KW-1133">Transmembrane helix</keyword>
<dbReference type="SUPFAM" id="SSF103481">
    <property type="entry name" value="Multidrug resistance efflux transporter EmrE"/>
    <property type="match status" value="2"/>
</dbReference>
<dbReference type="EMBL" id="JANQAO010000001">
    <property type="protein sequence ID" value="MDM5147173.1"/>
    <property type="molecule type" value="Genomic_DNA"/>
</dbReference>
<evidence type="ECO:0008006" key="4">
    <source>
        <dbReference type="Google" id="ProtNLM"/>
    </source>
</evidence>
<gene>
    <name evidence="2" type="ORF">NQX30_02110</name>
</gene>
<accession>A0ABT7QKD8</accession>
<feature type="transmembrane region" description="Helical" evidence="1">
    <location>
        <begin position="35"/>
        <end position="60"/>
    </location>
</feature>